<sequence>MGRGNKLIAEEHEGRPRYGIISYAYDVTVMNGEFLQMLGCKVSNSRVLRNESAKCLRANEPTSRLPLWNEGTFRQWFNEVSLESNIATCIGAYFVSTPCTVILSSKYFKNFHLFVGKLGLQQFASRIIWSAAALAECNRIVYCRSEDSGSNPSVVLKTKKLLKIN</sequence>
<gene>
    <name evidence="1" type="ORF">CCAP1982_LOCUS4668</name>
</gene>
<dbReference type="AlphaFoldDB" id="A0A811UDF5"/>
<evidence type="ECO:0000313" key="2">
    <source>
        <dbReference type="Proteomes" id="UP000606786"/>
    </source>
</evidence>
<organism evidence="1 2">
    <name type="scientific">Ceratitis capitata</name>
    <name type="common">Mediterranean fruit fly</name>
    <name type="synonym">Tephritis capitata</name>
    <dbReference type="NCBI Taxonomy" id="7213"/>
    <lineage>
        <taxon>Eukaryota</taxon>
        <taxon>Metazoa</taxon>
        <taxon>Ecdysozoa</taxon>
        <taxon>Arthropoda</taxon>
        <taxon>Hexapoda</taxon>
        <taxon>Insecta</taxon>
        <taxon>Pterygota</taxon>
        <taxon>Neoptera</taxon>
        <taxon>Endopterygota</taxon>
        <taxon>Diptera</taxon>
        <taxon>Brachycera</taxon>
        <taxon>Muscomorpha</taxon>
        <taxon>Tephritoidea</taxon>
        <taxon>Tephritidae</taxon>
        <taxon>Ceratitis</taxon>
        <taxon>Ceratitis</taxon>
    </lineage>
</organism>
<accession>A0A811UDF5</accession>
<keyword evidence="2" id="KW-1185">Reference proteome</keyword>
<name>A0A811UDF5_CERCA</name>
<comment type="caution">
    <text evidence="1">The sequence shown here is derived from an EMBL/GenBank/DDBJ whole genome shotgun (WGS) entry which is preliminary data.</text>
</comment>
<dbReference type="Proteomes" id="UP000606786">
    <property type="component" value="Unassembled WGS sequence"/>
</dbReference>
<reference evidence="1" key="1">
    <citation type="submission" date="2020-11" db="EMBL/GenBank/DDBJ databases">
        <authorList>
            <person name="Whitehead M."/>
        </authorList>
    </citation>
    <scope>NUCLEOTIDE SEQUENCE</scope>
    <source>
        <strain evidence="1">EGII</strain>
    </source>
</reference>
<dbReference type="EMBL" id="CAJHJT010000001">
    <property type="protein sequence ID" value="CAD6995957.1"/>
    <property type="molecule type" value="Genomic_DNA"/>
</dbReference>
<evidence type="ECO:0000313" key="1">
    <source>
        <dbReference type="EMBL" id="CAD6995957.1"/>
    </source>
</evidence>
<protein>
    <submittedName>
        <fullName evidence="1">(Mediterranean fruit fly) hypothetical protein</fullName>
    </submittedName>
</protein>
<proteinExistence type="predicted"/>